<keyword evidence="2" id="KW-1185">Reference proteome</keyword>
<accession>A0A366DWI8</accession>
<evidence type="ECO:0000313" key="2">
    <source>
        <dbReference type="Proteomes" id="UP000252586"/>
    </source>
</evidence>
<dbReference type="STRING" id="1210090.GCA_001613185_04527"/>
<dbReference type="EMBL" id="QNRE01000002">
    <property type="protein sequence ID" value="RBO94456.1"/>
    <property type="molecule type" value="Genomic_DNA"/>
</dbReference>
<dbReference type="RefSeq" id="WP_228788465.1">
    <property type="nucleotide sequence ID" value="NZ_CP107943.1"/>
</dbReference>
<name>A0A366DWI8_9NOCA</name>
<reference evidence="1 2" key="1">
    <citation type="submission" date="2018-06" db="EMBL/GenBank/DDBJ databases">
        <title>Genomic Encyclopedia of Type Strains, Phase IV (KMG-IV): sequencing the most valuable type-strain genomes for metagenomic binning, comparative biology and taxonomic classification.</title>
        <authorList>
            <person name="Goeker M."/>
        </authorList>
    </citation>
    <scope>NUCLEOTIDE SEQUENCE [LARGE SCALE GENOMIC DNA]</scope>
    <source>
        <strain evidence="1 2">DSM 44599</strain>
    </source>
</reference>
<dbReference type="AlphaFoldDB" id="A0A366DWI8"/>
<protein>
    <submittedName>
        <fullName evidence="1">Uncharacterized protein</fullName>
    </submittedName>
</protein>
<evidence type="ECO:0000313" key="1">
    <source>
        <dbReference type="EMBL" id="RBO94456.1"/>
    </source>
</evidence>
<gene>
    <name evidence="1" type="ORF">DFR74_102879</name>
</gene>
<dbReference type="Proteomes" id="UP000252586">
    <property type="component" value="Unassembled WGS sequence"/>
</dbReference>
<organism evidence="1 2">
    <name type="scientific">Nocardia puris</name>
    <dbReference type="NCBI Taxonomy" id="208602"/>
    <lineage>
        <taxon>Bacteria</taxon>
        <taxon>Bacillati</taxon>
        <taxon>Actinomycetota</taxon>
        <taxon>Actinomycetes</taxon>
        <taxon>Mycobacteriales</taxon>
        <taxon>Nocardiaceae</taxon>
        <taxon>Nocardia</taxon>
    </lineage>
</organism>
<comment type="caution">
    <text evidence="1">The sequence shown here is derived from an EMBL/GenBank/DDBJ whole genome shotgun (WGS) entry which is preliminary data.</text>
</comment>
<sequence>MQYRPVAAALPARVPGVTPPGALREDQIAVKEFQREGTQVSVTIGRPAQFPERAGWRCRVRVERETRLEQSQVVAPTEAEVLRMAMELVTSRLGLTGAEFLDGAHVRSDFLCGLTTAG</sequence>
<proteinExistence type="predicted"/>